<gene>
    <name evidence="1" type="ORF">Bfra_004481</name>
</gene>
<dbReference type="AlphaFoldDB" id="A0A8H6EJG4"/>
<evidence type="ECO:0000313" key="2">
    <source>
        <dbReference type="Proteomes" id="UP000531561"/>
    </source>
</evidence>
<dbReference type="Proteomes" id="UP000531561">
    <property type="component" value="Unassembled WGS sequence"/>
</dbReference>
<accession>A0A8H6EJG4</accession>
<protein>
    <submittedName>
        <fullName evidence="1">Uncharacterized protein</fullName>
    </submittedName>
</protein>
<reference evidence="1 2" key="1">
    <citation type="journal article" date="2020" name="Phytopathology">
        <title>A high-quality genome resource of Botrytis fragariae, a new and rapidly spreading fungal pathogen causing strawberry gray mold in the U.S.A.</title>
        <authorList>
            <person name="Wu Y."/>
            <person name="Saski C.A."/>
            <person name="Schnabel G."/>
            <person name="Xiao S."/>
            <person name="Hu M."/>
        </authorList>
    </citation>
    <scope>NUCLEOTIDE SEQUENCE [LARGE SCALE GENOMIC DNA]</scope>
    <source>
        <strain evidence="1 2">BVB16</strain>
    </source>
</reference>
<dbReference type="GeneID" id="59258576"/>
<keyword evidence="2" id="KW-1185">Reference proteome</keyword>
<dbReference type="RefSeq" id="XP_037193418.1">
    <property type="nucleotide sequence ID" value="XM_037334884.1"/>
</dbReference>
<name>A0A8H6EJG4_9HELO</name>
<evidence type="ECO:0000313" key="1">
    <source>
        <dbReference type="EMBL" id="KAF5874472.1"/>
    </source>
</evidence>
<comment type="caution">
    <text evidence="1">The sequence shown here is derived from an EMBL/GenBank/DDBJ whole genome shotgun (WGS) entry which is preliminary data.</text>
</comment>
<proteinExistence type="predicted"/>
<dbReference type="EMBL" id="JABFCT010000007">
    <property type="protein sequence ID" value="KAF5874472.1"/>
    <property type="molecule type" value="Genomic_DNA"/>
</dbReference>
<organism evidence="1 2">
    <name type="scientific">Botrytis fragariae</name>
    <dbReference type="NCBI Taxonomy" id="1964551"/>
    <lineage>
        <taxon>Eukaryota</taxon>
        <taxon>Fungi</taxon>
        <taxon>Dikarya</taxon>
        <taxon>Ascomycota</taxon>
        <taxon>Pezizomycotina</taxon>
        <taxon>Leotiomycetes</taxon>
        <taxon>Helotiales</taxon>
        <taxon>Sclerotiniaceae</taxon>
        <taxon>Botrytis</taxon>
    </lineage>
</organism>
<sequence length="65" mass="7383">MTKSCAAVRVKKSEDTSLIRVWIWGSSSIRFTRSHLLRERARLDAVSGECWKPSCSCPVAVYPIR</sequence>